<name>A0A1C4XKA6_MICVI</name>
<dbReference type="Proteomes" id="UP000198242">
    <property type="component" value="Chromosome I"/>
</dbReference>
<protein>
    <submittedName>
        <fullName evidence="1">Uncharacterized protein</fullName>
    </submittedName>
</protein>
<sequence>MRRWLRHVGWGGTVGGVNVVLRELLERGGGVVTRTAVEPVVPEWVLQRACGNGELVRVLPEVFVAAHLLDDRRPGIRRETLAILASRRVSVGVPELPSGRWNAADCAA</sequence>
<proteinExistence type="predicted"/>
<reference evidence="2" key="1">
    <citation type="submission" date="2016-06" db="EMBL/GenBank/DDBJ databases">
        <authorList>
            <person name="Varghese N."/>
            <person name="Submissions Spin"/>
        </authorList>
    </citation>
    <scope>NUCLEOTIDE SEQUENCE [LARGE SCALE GENOMIC DNA]</scope>
    <source>
        <strain evidence="2">DSM 43909</strain>
    </source>
</reference>
<evidence type="ECO:0000313" key="1">
    <source>
        <dbReference type="EMBL" id="SCF08915.1"/>
    </source>
</evidence>
<dbReference type="EMBL" id="LT607411">
    <property type="protein sequence ID" value="SCF08915.1"/>
    <property type="molecule type" value="Genomic_DNA"/>
</dbReference>
<evidence type="ECO:0000313" key="2">
    <source>
        <dbReference type="Proteomes" id="UP000198242"/>
    </source>
</evidence>
<organism evidence="1 2">
    <name type="scientific">Micromonospora viridifaciens</name>
    <dbReference type="NCBI Taxonomy" id="1881"/>
    <lineage>
        <taxon>Bacteria</taxon>
        <taxon>Bacillati</taxon>
        <taxon>Actinomycetota</taxon>
        <taxon>Actinomycetes</taxon>
        <taxon>Micromonosporales</taxon>
        <taxon>Micromonosporaceae</taxon>
        <taxon>Micromonospora</taxon>
    </lineage>
</organism>
<accession>A0A1C4XKA6</accession>
<gene>
    <name evidence="1" type="ORF">GA0074695_3388</name>
</gene>
<dbReference type="AlphaFoldDB" id="A0A1C4XKA6"/>
<keyword evidence="2" id="KW-1185">Reference proteome</keyword>